<proteinExistence type="predicted"/>
<evidence type="ECO:0000313" key="2">
    <source>
        <dbReference type="Proteomes" id="UP000294820"/>
    </source>
</evidence>
<reference evidence="1 2" key="1">
    <citation type="submission" date="2016-09" db="EMBL/GenBank/DDBJ databases">
        <authorList>
            <person name="Reverchon S."/>
            <person name="Nasser W."/>
            <person name="Leonard S."/>
            <person name="Brochier C."/>
            <person name="Duprey A."/>
        </authorList>
    </citation>
    <scope>NUCLEOTIDE SEQUENCE [LARGE SCALE GENOMIC DNA]</scope>
    <source>
        <strain evidence="1 2">174/2</strain>
    </source>
</reference>
<dbReference type="AlphaFoldDB" id="A0A375ADD8"/>
<protein>
    <submittedName>
        <fullName evidence="1">Uncharacterized protein</fullName>
    </submittedName>
</protein>
<dbReference type="EMBL" id="LT615367">
    <property type="protein sequence ID" value="SLM63609.1"/>
    <property type="molecule type" value="Genomic_DNA"/>
</dbReference>
<dbReference type="KEGG" id="daq:DAQ1742_02751"/>
<evidence type="ECO:0000313" key="1">
    <source>
        <dbReference type="EMBL" id="SLM63609.1"/>
    </source>
</evidence>
<gene>
    <name evidence="1" type="ORF">DAQ1742_02751</name>
</gene>
<sequence length="63" mass="7667">MTNVLFFIFITFFPRHFVKKPEIEKKRFALLPLSRQVLTTCGWFIRRLINKKFIGSAFFPDWK</sequence>
<accession>A0A375ADD8</accession>
<organism evidence="1 2">
    <name type="scientific">Dickeya aquatica</name>
    <dbReference type="NCBI Taxonomy" id="1401087"/>
    <lineage>
        <taxon>Bacteria</taxon>
        <taxon>Pseudomonadati</taxon>
        <taxon>Pseudomonadota</taxon>
        <taxon>Gammaproteobacteria</taxon>
        <taxon>Enterobacterales</taxon>
        <taxon>Pectobacteriaceae</taxon>
        <taxon>Dickeya</taxon>
    </lineage>
</organism>
<keyword evidence="2" id="KW-1185">Reference proteome</keyword>
<dbReference type="Proteomes" id="UP000294820">
    <property type="component" value="Chromosome 1"/>
</dbReference>
<name>A0A375ADD8_9GAMM</name>